<dbReference type="PANTHER" id="PTHR42852:SF6">
    <property type="entry name" value="THIOL:DISULFIDE INTERCHANGE PROTEIN DSBE"/>
    <property type="match status" value="1"/>
</dbReference>
<sequence length="495" mass="56825">MRLILFLIALIGLRDTHAQVMISGQILPAKPGRSLVLNVPFDCWLYEPNSQEIVSDSQGRFFVQLAVRQPQIIFLTYAGKRLYLYVEPGKKLSIQSDDSLKTIRFGGSLGKQNQFRQQLGLTFAALGKPTWNDSLSKPDQILADLQKAQQSARLKLKRTPFKPSPAFLRMIQADVNYFAASTLWDLIWRNGVWTQANKSRYGRDEWRQALKQAHQAITLSNAEALTSYHYQIVIAYYPRYLQHLAATKDEFGLIAEAIFKKPFAQINQEVRQKGERYWTYSALNYGLTGHSLERAIASFLTNGIYQGDLAYQQEAYQDFMNRFPDSPYRPYVQEVMKPYLISLAKTKTDLVDVHFVPNSQQILTVDSLVAAHRGRVIYVDMWGTWCGPCRQEFSFNQALKDRFKGKPVDFVYIAVEHSPNPEKHWQKTVAFYGLTGYHILAGKELEQNLRKLYAQNDTLQFPSYILVDKSGKIVTLHGKRPSDKAALYEQIEQLL</sequence>
<feature type="domain" description="Thioredoxin" evidence="5">
    <location>
        <begin position="342"/>
        <end position="495"/>
    </location>
</feature>
<dbReference type="GO" id="GO:0016491">
    <property type="term" value="F:oxidoreductase activity"/>
    <property type="evidence" value="ECO:0007669"/>
    <property type="project" value="InterPro"/>
</dbReference>
<proteinExistence type="predicted"/>
<accession>A0A6M0ISZ7</accession>
<keyword evidence="4" id="KW-0676">Redox-active center</keyword>
<evidence type="ECO:0000256" key="2">
    <source>
        <dbReference type="ARBA" id="ARBA00022748"/>
    </source>
</evidence>
<protein>
    <submittedName>
        <fullName evidence="6">TlpA family protein disulfide reductase</fullName>
    </submittedName>
</protein>
<evidence type="ECO:0000259" key="5">
    <source>
        <dbReference type="PROSITE" id="PS51352"/>
    </source>
</evidence>
<keyword evidence="3" id="KW-1015">Disulfide bond</keyword>
<reference evidence="6 7" key="1">
    <citation type="submission" date="2020-02" db="EMBL/GenBank/DDBJ databases">
        <title>Draft genome sequence of two Spirosoma agri KCTC 52727 and Spirosoma terrae KCTC 52035.</title>
        <authorList>
            <person name="Rojas J."/>
            <person name="Ambika Manirajan B."/>
            <person name="Ratering S."/>
            <person name="Suarez C."/>
            <person name="Schnell S."/>
        </authorList>
    </citation>
    <scope>NUCLEOTIDE SEQUENCE [LARGE SCALE GENOMIC DNA]</scope>
    <source>
        <strain evidence="6 7">KCTC 52727</strain>
    </source>
</reference>
<dbReference type="Gene3D" id="3.40.30.10">
    <property type="entry name" value="Glutaredoxin"/>
    <property type="match status" value="1"/>
</dbReference>
<dbReference type="CDD" id="cd02966">
    <property type="entry name" value="TlpA_like_family"/>
    <property type="match status" value="1"/>
</dbReference>
<evidence type="ECO:0000256" key="3">
    <source>
        <dbReference type="ARBA" id="ARBA00023157"/>
    </source>
</evidence>
<dbReference type="PROSITE" id="PS51352">
    <property type="entry name" value="THIOREDOXIN_2"/>
    <property type="match status" value="1"/>
</dbReference>
<dbReference type="InterPro" id="IPR013766">
    <property type="entry name" value="Thioredoxin_domain"/>
</dbReference>
<keyword evidence="2" id="KW-0201">Cytochrome c-type biogenesis</keyword>
<dbReference type="Pfam" id="PF08534">
    <property type="entry name" value="Redoxin"/>
    <property type="match status" value="1"/>
</dbReference>
<dbReference type="PANTHER" id="PTHR42852">
    <property type="entry name" value="THIOL:DISULFIDE INTERCHANGE PROTEIN DSBE"/>
    <property type="match status" value="1"/>
</dbReference>
<dbReference type="AlphaFoldDB" id="A0A6M0ISZ7"/>
<dbReference type="InterPro" id="IPR013740">
    <property type="entry name" value="Redoxin"/>
</dbReference>
<dbReference type="Proteomes" id="UP000477386">
    <property type="component" value="Unassembled WGS sequence"/>
</dbReference>
<dbReference type="EMBL" id="JAAGNZ010000003">
    <property type="protein sequence ID" value="NEU70253.1"/>
    <property type="molecule type" value="Genomic_DNA"/>
</dbReference>
<evidence type="ECO:0000313" key="6">
    <source>
        <dbReference type="EMBL" id="NEU70253.1"/>
    </source>
</evidence>
<dbReference type="InterPro" id="IPR050553">
    <property type="entry name" value="Thioredoxin_ResA/DsbE_sf"/>
</dbReference>
<dbReference type="SUPFAM" id="SSF52833">
    <property type="entry name" value="Thioredoxin-like"/>
    <property type="match status" value="1"/>
</dbReference>
<gene>
    <name evidence="6" type="ORF">GK091_25475</name>
</gene>
<dbReference type="GO" id="GO:0030313">
    <property type="term" value="C:cell envelope"/>
    <property type="evidence" value="ECO:0007669"/>
    <property type="project" value="UniProtKB-SubCell"/>
</dbReference>
<name>A0A6M0ISZ7_9BACT</name>
<evidence type="ECO:0000256" key="4">
    <source>
        <dbReference type="ARBA" id="ARBA00023284"/>
    </source>
</evidence>
<dbReference type="InterPro" id="IPR036249">
    <property type="entry name" value="Thioredoxin-like_sf"/>
</dbReference>
<comment type="subcellular location">
    <subcellularLocation>
        <location evidence="1">Cell envelope</location>
    </subcellularLocation>
</comment>
<comment type="caution">
    <text evidence="6">The sequence shown here is derived from an EMBL/GenBank/DDBJ whole genome shotgun (WGS) entry which is preliminary data.</text>
</comment>
<dbReference type="RefSeq" id="WP_164043553.1">
    <property type="nucleotide sequence ID" value="NZ_JAAGNZ010000003.1"/>
</dbReference>
<organism evidence="6 7">
    <name type="scientific">Spirosoma agri</name>
    <dbReference type="NCBI Taxonomy" id="1987381"/>
    <lineage>
        <taxon>Bacteria</taxon>
        <taxon>Pseudomonadati</taxon>
        <taxon>Bacteroidota</taxon>
        <taxon>Cytophagia</taxon>
        <taxon>Cytophagales</taxon>
        <taxon>Cytophagaceae</taxon>
        <taxon>Spirosoma</taxon>
    </lineage>
</organism>
<evidence type="ECO:0000313" key="7">
    <source>
        <dbReference type="Proteomes" id="UP000477386"/>
    </source>
</evidence>
<evidence type="ECO:0000256" key="1">
    <source>
        <dbReference type="ARBA" id="ARBA00004196"/>
    </source>
</evidence>
<dbReference type="GO" id="GO:0017004">
    <property type="term" value="P:cytochrome complex assembly"/>
    <property type="evidence" value="ECO:0007669"/>
    <property type="project" value="UniProtKB-KW"/>
</dbReference>
<keyword evidence="7" id="KW-1185">Reference proteome</keyword>